<dbReference type="AlphaFoldDB" id="A0A6J7KCJ7"/>
<evidence type="ECO:0000313" key="2">
    <source>
        <dbReference type="EMBL" id="CAB4953556.1"/>
    </source>
</evidence>
<protein>
    <submittedName>
        <fullName evidence="2">Unannotated protein</fullName>
    </submittedName>
</protein>
<proteinExistence type="predicted"/>
<feature type="transmembrane region" description="Helical" evidence="1">
    <location>
        <begin position="33"/>
        <end position="51"/>
    </location>
</feature>
<keyword evidence="1" id="KW-0472">Membrane</keyword>
<accession>A0A6J7KCJ7</accession>
<keyword evidence="1" id="KW-0812">Transmembrane</keyword>
<gene>
    <name evidence="2" type="ORF">UFOPK3733_02019</name>
</gene>
<sequence>MTGTTDVPVGLSAIVEIAAPEALMKPTEVRTTAAGAGVVAGVLVAAVFAIADPAVEFLVAAAAVSTNEPIATVARMLNVARRTSAVLQMLRDERRVGPLAAISGKSTGRS</sequence>
<reference evidence="2" key="1">
    <citation type="submission" date="2020-05" db="EMBL/GenBank/DDBJ databases">
        <authorList>
            <person name="Chiriac C."/>
            <person name="Salcher M."/>
            <person name="Ghai R."/>
            <person name="Kavagutti S V."/>
        </authorList>
    </citation>
    <scope>NUCLEOTIDE SEQUENCE</scope>
</reference>
<organism evidence="2">
    <name type="scientific">freshwater metagenome</name>
    <dbReference type="NCBI Taxonomy" id="449393"/>
    <lineage>
        <taxon>unclassified sequences</taxon>
        <taxon>metagenomes</taxon>
        <taxon>ecological metagenomes</taxon>
    </lineage>
</organism>
<dbReference type="EMBL" id="CAFBNC010000145">
    <property type="protein sequence ID" value="CAB4953556.1"/>
    <property type="molecule type" value="Genomic_DNA"/>
</dbReference>
<evidence type="ECO:0000256" key="1">
    <source>
        <dbReference type="SAM" id="Phobius"/>
    </source>
</evidence>
<name>A0A6J7KCJ7_9ZZZZ</name>
<keyword evidence="1" id="KW-1133">Transmembrane helix</keyword>